<feature type="transmembrane region" description="Helical" evidence="6">
    <location>
        <begin position="197"/>
        <end position="220"/>
    </location>
</feature>
<keyword evidence="4 6" id="KW-1133">Transmembrane helix</keyword>
<evidence type="ECO:0000256" key="3">
    <source>
        <dbReference type="ARBA" id="ARBA00022692"/>
    </source>
</evidence>
<keyword evidence="3 6" id="KW-0812">Transmembrane</keyword>
<dbReference type="InterPro" id="IPR018076">
    <property type="entry name" value="T2SS_GspF_dom"/>
</dbReference>
<keyword evidence="5 6" id="KW-0472">Membrane</keyword>
<evidence type="ECO:0000256" key="1">
    <source>
        <dbReference type="ARBA" id="ARBA00004651"/>
    </source>
</evidence>
<reference evidence="8" key="1">
    <citation type="submission" date="2010-08" db="EMBL/GenBank/DDBJ databases">
        <authorList>
            <person name="Muzny D."/>
            <person name="Qin X."/>
            <person name="Buhay C."/>
            <person name="Dugan-Rocha S."/>
            <person name="Ding Y."/>
            <person name="Chen G."/>
            <person name="Hawes A."/>
            <person name="Holder M."/>
            <person name="Jhangiani S."/>
            <person name="Johnson A."/>
            <person name="Khan Z."/>
            <person name="Li Z."/>
            <person name="Liu W."/>
            <person name="Liu X."/>
            <person name="Perez L."/>
            <person name="Shen H."/>
            <person name="Wang Q."/>
            <person name="Watt J."/>
            <person name="Xi L."/>
            <person name="Xin Y."/>
            <person name="Zhou J."/>
            <person name="Deng J."/>
            <person name="Jiang H."/>
            <person name="Liu Y."/>
            <person name="Qu J."/>
            <person name="Song X.-Z."/>
            <person name="Zhang L."/>
            <person name="Villasana D."/>
            <person name="Johnson A."/>
            <person name="Liu J."/>
            <person name="Liyanage D."/>
            <person name="Lorensuhewa L."/>
            <person name="Robinson T."/>
            <person name="Song A."/>
            <person name="Song B.-B."/>
            <person name="Dinh H."/>
            <person name="Thornton R."/>
            <person name="Coyle M."/>
            <person name="Francisco L."/>
            <person name="Jackson L."/>
            <person name="Javaid M."/>
            <person name="Korchina V."/>
            <person name="Kovar C."/>
            <person name="Mata R."/>
            <person name="Mathew T."/>
            <person name="Ngo R."/>
            <person name="Nguyen L."/>
            <person name="Nguyen N."/>
            <person name="Okwuonu G."/>
            <person name="Ongeri F."/>
            <person name="Pham C."/>
            <person name="Simmons D."/>
            <person name="Wilczek-Boney K."/>
            <person name="Hale W."/>
            <person name="Jakkamsetti A."/>
            <person name="Pham P."/>
            <person name="Ruth R."/>
            <person name="San Lucas F."/>
            <person name="Warren J."/>
            <person name="Zhang J."/>
            <person name="Zhao Z."/>
            <person name="Zhou C."/>
            <person name="Zhu D."/>
            <person name="Lee S."/>
            <person name="Bess C."/>
            <person name="Blankenburg K."/>
            <person name="Forbes L."/>
            <person name="Fu Q."/>
            <person name="Gubbala S."/>
            <person name="Hirani K."/>
            <person name="Jayaseelan J.C."/>
            <person name="Lara F."/>
            <person name="Munidasa M."/>
            <person name="Palculict T."/>
            <person name="Patil S."/>
            <person name="Pu L.-L."/>
            <person name="Saada N."/>
            <person name="Tang L."/>
            <person name="Weissenberger G."/>
            <person name="Zhu Y."/>
            <person name="Hemphill L."/>
            <person name="Shang Y."/>
            <person name="Youmans B."/>
            <person name="Ayvaz T."/>
            <person name="Ross M."/>
            <person name="Santibanez J."/>
            <person name="Aqrawi P."/>
            <person name="Gross S."/>
            <person name="Joshi V."/>
            <person name="Fowler G."/>
            <person name="Nazareth L."/>
            <person name="Reid J."/>
            <person name="Worley K."/>
            <person name="Petrosino J."/>
            <person name="Highlander S."/>
            <person name="Gibbs R."/>
        </authorList>
    </citation>
    <scope>NUCLEOTIDE SEQUENCE [LARGE SCALE GENOMIC DNA]</scope>
    <source>
        <strain evidence="8">DSM 15272</strain>
    </source>
</reference>
<evidence type="ECO:0000259" key="7">
    <source>
        <dbReference type="Pfam" id="PF00482"/>
    </source>
</evidence>
<dbReference type="eggNOG" id="COG2064">
    <property type="taxonomic scope" value="Bacteria"/>
</dbReference>
<evidence type="ECO:0000256" key="5">
    <source>
        <dbReference type="ARBA" id="ARBA00023136"/>
    </source>
</evidence>
<feature type="domain" description="Type II secretion system protein GspF" evidence="7">
    <location>
        <begin position="97"/>
        <end position="218"/>
    </location>
</feature>
<evidence type="ECO:0000256" key="6">
    <source>
        <dbReference type="SAM" id="Phobius"/>
    </source>
</evidence>
<keyword evidence="9" id="KW-1185">Reference proteome</keyword>
<sequence>MLPALVVAAAVWLVVPGPPLRRRRALTAEERPRRRPPPGLVVGVLTVGTGIVVVGWPWGAVVGAAAVPTVRRLVDRAGTTARQRRQAEMVRLLPAALDLVVTALEAGRSPGGAFAVVADAAPAPLAEELRGLARRLEVAADPLDVWDALVRDPTLAPVGRALRRSEVTGMPAARVVARVADDLRRTRRAEIAHRSRSVGVATAAPLGLCFLPAFFLVGIVPTVVGMVRVVAP</sequence>
<keyword evidence="2" id="KW-1003">Cell membrane</keyword>
<dbReference type="RefSeq" id="WP_007079446.1">
    <property type="nucleotide sequence ID" value="NZ_CM001024.1"/>
</dbReference>
<dbReference type="PANTHER" id="PTHR35007:SF3">
    <property type="entry name" value="POSSIBLE CONSERVED ALANINE RICH MEMBRANE PROTEIN"/>
    <property type="match status" value="1"/>
</dbReference>
<evidence type="ECO:0000313" key="9">
    <source>
        <dbReference type="Proteomes" id="UP000003111"/>
    </source>
</evidence>
<feature type="transmembrane region" description="Helical" evidence="6">
    <location>
        <begin position="39"/>
        <end position="67"/>
    </location>
</feature>
<protein>
    <submittedName>
        <fullName evidence="8">Bacterial type II secretion system domain protein F</fullName>
    </submittedName>
</protein>
<dbReference type="PANTHER" id="PTHR35007">
    <property type="entry name" value="INTEGRAL MEMBRANE PROTEIN-RELATED"/>
    <property type="match status" value="1"/>
</dbReference>
<dbReference type="HOGENOM" id="CLU_064089_0_1_11"/>
<comment type="caution">
    <text evidence="8">The sequence shown here is derived from an EMBL/GenBank/DDBJ whole genome shotgun (WGS) entry which is preliminary data.</text>
</comment>
<dbReference type="STRING" id="585531.HMPREF0063_12791"/>
<accession>E2SFI2</accession>
<dbReference type="Pfam" id="PF00482">
    <property type="entry name" value="T2SSF"/>
    <property type="match status" value="1"/>
</dbReference>
<dbReference type="OrthoDB" id="3267562at2"/>
<proteinExistence type="predicted"/>
<evidence type="ECO:0000256" key="4">
    <source>
        <dbReference type="ARBA" id="ARBA00022989"/>
    </source>
</evidence>
<name>E2SFI2_9ACTN</name>
<gene>
    <name evidence="8" type="ORF">HMPREF0063_12791</name>
</gene>
<dbReference type="GO" id="GO:0005886">
    <property type="term" value="C:plasma membrane"/>
    <property type="evidence" value="ECO:0007669"/>
    <property type="project" value="UniProtKB-SubCell"/>
</dbReference>
<dbReference type="AlphaFoldDB" id="E2SFI2"/>
<dbReference type="Proteomes" id="UP000003111">
    <property type="component" value="Unassembled WGS sequence"/>
</dbReference>
<evidence type="ECO:0000313" key="8">
    <source>
        <dbReference type="EMBL" id="EFQ82083.1"/>
    </source>
</evidence>
<evidence type="ECO:0000256" key="2">
    <source>
        <dbReference type="ARBA" id="ARBA00022475"/>
    </source>
</evidence>
<comment type="subcellular location">
    <subcellularLocation>
        <location evidence="1">Cell membrane</location>
        <topology evidence="1">Multi-pass membrane protein</topology>
    </subcellularLocation>
</comment>
<organism evidence="8 9">
    <name type="scientific">Aeromicrobium marinum DSM 15272</name>
    <dbReference type="NCBI Taxonomy" id="585531"/>
    <lineage>
        <taxon>Bacteria</taxon>
        <taxon>Bacillati</taxon>
        <taxon>Actinomycetota</taxon>
        <taxon>Actinomycetes</taxon>
        <taxon>Propionibacteriales</taxon>
        <taxon>Nocardioidaceae</taxon>
        <taxon>Aeromicrobium</taxon>
    </lineage>
</organism>
<dbReference type="EMBL" id="ACLF03000012">
    <property type="protein sequence ID" value="EFQ82083.1"/>
    <property type="molecule type" value="Genomic_DNA"/>
</dbReference>